<feature type="binding site" evidence="10">
    <location>
        <position position="129"/>
    </location>
    <ligand>
        <name>L-histidine</name>
        <dbReference type="ChEBI" id="CHEBI:57595"/>
    </ligand>
</feature>
<dbReference type="PROSITE" id="PS50862">
    <property type="entry name" value="AA_TRNA_LIGASE_II"/>
    <property type="match status" value="1"/>
</dbReference>
<dbReference type="InterPro" id="IPR036621">
    <property type="entry name" value="Anticodon-bd_dom_sf"/>
</dbReference>
<feature type="domain" description="Aminoacyl-transfer RNA synthetases class-II family profile" evidence="11">
    <location>
        <begin position="1"/>
        <end position="322"/>
    </location>
</feature>
<dbReference type="SUPFAM" id="SSF52954">
    <property type="entry name" value="Class II aaRS ABD-related"/>
    <property type="match status" value="1"/>
</dbReference>
<feature type="binding site" evidence="10">
    <location>
        <position position="125"/>
    </location>
    <ligand>
        <name>L-histidine</name>
        <dbReference type="ChEBI" id="CHEBI:57595"/>
    </ligand>
</feature>
<keyword evidence="13" id="KW-1185">Reference proteome</keyword>
<dbReference type="Pfam" id="PF03129">
    <property type="entry name" value="HGTP_anticodon"/>
    <property type="match status" value="1"/>
</dbReference>
<keyword evidence="4 9" id="KW-0547">Nucleotide-binding</keyword>
<name>A0A3R5UZ03_9BACT</name>
<evidence type="ECO:0000256" key="9">
    <source>
        <dbReference type="HAMAP-Rule" id="MF_00127"/>
    </source>
</evidence>
<dbReference type="EMBL" id="CP035108">
    <property type="protein sequence ID" value="QAR33265.1"/>
    <property type="molecule type" value="Genomic_DNA"/>
</dbReference>
<evidence type="ECO:0000256" key="4">
    <source>
        <dbReference type="ARBA" id="ARBA00022741"/>
    </source>
</evidence>
<keyword evidence="5 9" id="KW-0067">ATP-binding</keyword>
<dbReference type="GO" id="GO:0004821">
    <property type="term" value="F:histidine-tRNA ligase activity"/>
    <property type="evidence" value="ECO:0007669"/>
    <property type="project" value="UniProtKB-UniRule"/>
</dbReference>
<dbReference type="AlphaFoldDB" id="A0A3R5UZ03"/>
<protein>
    <recommendedName>
        <fullName evidence="9">Histidine--tRNA ligase</fullName>
        <ecNumber evidence="9">6.1.1.21</ecNumber>
    </recommendedName>
    <alternativeName>
        <fullName evidence="9">Histidyl-tRNA synthetase</fullName>
        <shortName evidence="9">HisRS</shortName>
    </alternativeName>
</protein>
<organism evidence="12 13">
    <name type="scientific">Geovibrio thiophilus</name>
    <dbReference type="NCBI Taxonomy" id="139438"/>
    <lineage>
        <taxon>Bacteria</taxon>
        <taxon>Pseudomonadati</taxon>
        <taxon>Deferribacterota</taxon>
        <taxon>Deferribacteres</taxon>
        <taxon>Deferribacterales</taxon>
        <taxon>Geovibrionaceae</taxon>
        <taxon>Geovibrio</taxon>
    </lineage>
</organism>
<dbReference type="Gene3D" id="3.40.50.800">
    <property type="entry name" value="Anticodon-binding domain"/>
    <property type="match status" value="1"/>
</dbReference>
<dbReference type="InterPro" id="IPR004516">
    <property type="entry name" value="HisRS/HisZ"/>
</dbReference>
<dbReference type="NCBIfam" id="TIGR00442">
    <property type="entry name" value="hisS"/>
    <property type="match status" value="1"/>
</dbReference>
<dbReference type="InterPro" id="IPR033656">
    <property type="entry name" value="HisRS_anticodon"/>
</dbReference>
<feature type="binding site" evidence="10">
    <location>
        <position position="257"/>
    </location>
    <ligand>
        <name>L-histidine</name>
        <dbReference type="ChEBI" id="CHEBI:57595"/>
    </ligand>
</feature>
<dbReference type="KEGG" id="gtl:EP073_07575"/>
<dbReference type="Proteomes" id="UP000287502">
    <property type="component" value="Chromosome"/>
</dbReference>
<feature type="binding site" evidence="10">
    <location>
        <position position="111"/>
    </location>
    <ligand>
        <name>L-histidine</name>
        <dbReference type="ChEBI" id="CHEBI:57595"/>
    </ligand>
</feature>
<dbReference type="PIRSF" id="PIRSF001549">
    <property type="entry name" value="His-tRNA_synth"/>
    <property type="match status" value="1"/>
</dbReference>
<evidence type="ECO:0000313" key="12">
    <source>
        <dbReference type="EMBL" id="QAR33265.1"/>
    </source>
</evidence>
<dbReference type="RefSeq" id="WP_128466551.1">
    <property type="nucleotide sequence ID" value="NZ_CP035108.1"/>
</dbReference>
<dbReference type="InterPro" id="IPR015807">
    <property type="entry name" value="His-tRNA-ligase"/>
</dbReference>
<reference evidence="12 13" key="1">
    <citation type="submission" date="2019-01" db="EMBL/GenBank/DDBJ databases">
        <title>Geovibrio thiophilus DSM 11263, complete genome.</title>
        <authorList>
            <person name="Spring S."/>
            <person name="Bunk B."/>
            <person name="Sproer C."/>
        </authorList>
    </citation>
    <scope>NUCLEOTIDE SEQUENCE [LARGE SCALE GENOMIC DNA]</scope>
    <source>
        <strain evidence="12 13">DSM 11263</strain>
    </source>
</reference>
<feature type="binding site" evidence="10">
    <location>
        <begin position="261"/>
        <end position="262"/>
    </location>
    <ligand>
        <name>L-histidine</name>
        <dbReference type="ChEBI" id="CHEBI:57595"/>
    </ligand>
</feature>
<feature type="binding site" evidence="10">
    <location>
        <begin position="80"/>
        <end position="82"/>
    </location>
    <ligand>
        <name>L-histidine</name>
        <dbReference type="ChEBI" id="CHEBI:57595"/>
    </ligand>
</feature>
<dbReference type="OrthoDB" id="9800814at2"/>
<evidence type="ECO:0000259" key="11">
    <source>
        <dbReference type="PROSITE" id="PS50862"/>
    </source>
</evidence>
<dbReference type="CDD" id="cd00773">
    <property type="entry name" value="HisRS-like_core"/>
    <property type="match status" value="1"/>
</dbReference>
<dbReference type="GO" id="GO:0005524">
    <property type="term" value="F:ATP binding"/>
    <property type="evidence" value="ECO:0007669"/>
    <property type="project" value="UniProtKB-UniRule"/>
</dbReference>
<proteinExistence type="inferred from homology"/>
<evidence type="ECO:0000256" key="5">
    <source>
        <dbReference type="ARBA" id="ARBA00022840"/>
    </source>
</evidence>
<dbReference type="PANTHER" id="PTHR43707:SF1">
    <property type="entry name" value="HISTIDINE--TRNA LIGASE, MITOCHONDRIAL-RELATED"/>
    <property type="match status" value="1"/>
</dbReference>
<gene>
    <name evidence="9" type="primary">hisS</name>
    <name evidence="12" type="ORF">EP073_07575</name>
</gene>
<evidence type="ECO:0000256" key="2">
    <source>
        <dbReference type="ARBA" id="ARBA00011738"/>
    </source>
</evidence>
<dbReference type="SUPFAM" id="SSF55681">
    <property type="entry name" value="Class II aaRS and biotin synthetases"/>
    <property type="match status" value="1"/>
</dbReference>
<dbReference type="InterPro" id="IPR045864">
    <property type="entry name" value="aa-tRNA-synth_II/BPL/LPL"/>
</dbReference>
<dbReference type="InterPro" id="IPR006195">
    <property type="entry name" value="aa-tRNA-synth_II"/>
</dbReference>
<evidence type="ECO:0000256" key="6">
    <source>
        <dbReference type="ARBA" id="ARBA00022917"/>
    </source>
</evidence>
<evidence type="ECO:0000256" key="7">
    <source>
        <dbReference type="ARBA" id="ARBA00023146"/>
    </source>
</evidence>
<keyword evidence="7 9" id="KW-0030">Aminoacyl-tRNA synthetase</keyword>
<dbReference type="CDD" id="cd00859">
    <property type="entry name" value="HisRS_anticodon"/>
    <property type="match status" value="1"/>
</dbReference>
<comment type="subcellular location">
    <subcellularLocation>
        <location evidence="9">Cytoplasm</location>
    </subcellularLocation>
</comment>
<dbReference type="HAMAP" id="MF_00127">
    <property type="entry name" value="His_tRNA_synth"/>
    <property type="match status" value="1"/>
</dbReference>
<evidence type="ECO:0000256" key="8">
    <source>
        <dbReference type="ARBA" id="ARBA00047639"/>
    </source>
</evidence>
<dbReference type="EC" id="6.1.1.21" evidence="9"/>
<evidence type="ECO:0000256" key="1">
    <source>
        <dbReference type="ARBA" id="ARBA00008226"/>
    </source>
</evidence>
<comment type="subunit">
    <text evidence="2 9">Homodimer.</text>
</comment>
<evidence type="ECO:0000256" key="10">
    <source>
        <dbReference type="PIRSR" id="PIRSR001549-1"/>
    </source>
</evidence>
<accession>A0A3R5UZ03</accession>
<dbReference type="GO" id="GO:0005737">
    <property type="term" value="C:cytoplasm"/>
    <property type="evidence" value="ECO:0007669"/>
    <property type="project" value="UniProtKB-SubCell"/>
</dbReference>
<comment type="similarity">
    <text evidence="1 9">Belongs to the class-II aminoacyl-tRNA synthetase family.</text>
</comment>
<sequence length="417" mass="47168">MFSRVKGFRDIYGEEAVYWERIERIFKETFNTFNFREFILPVLERADVFHRGIGDTTDIVEKEMFAFKDRDDTMVALRPEGTASLVRAYVENKLYNPPSVKKYYYIGPMFRRERPQKGRFRQFYQAGVEVFGADGAAADAEVIYLLKTLADKTGIGDMVTMEINSIGCPECRPAYYGKLVGYFEAHQESLCEDCKRRLGKNPMRILDCKVETCQAITKGAPVMLDYLCGECETHFSDVKKYLTAFGVEYNINKMMVRGLDYYIRTAFEMVTNHLGSQNAVGGGGRYDGLIKLLGGPEVPGIGFALGIDRLVALAMQKDNVKDKGADVFIIAFKDISDIKCAELVKNFRERSIIAEIDYAFRAMKKQIKSADSSGARFTLILGDDEMNRGEVSVKNMETGEQTSVKLDAVADYIQNKL</sequence>
<evidence type="ECO:0000313" key="13">
    <source>
        <dbReference type="Proteomes" id="UP000287502"/>
    </source>
</evidence>
<dbReference type="InterPro" id="IPR041715">
    <property type="entry name" value="HisRS-like_core"/>
</dbReference>
<keyword evidence="3 9" id="KW-0436">Ligase</keyword>
<comment type="catalytic activity">
    <reaction evidence="8 9">
        <text>tRNA(His) + L-histidine + ATP = L-histidyl-tRNA(His) + AMP + diphosphate + H(+)</text>
        <dbReference type="Rhea" id="RHEA:17313"/>
        <dbReference type="Rhea" id="RHEA-COMP:9665"/>
        <dbReference type="Rhea" id="RHEA-COMP:9689"/>
        <dbReference type="ChEBI" id="CHEBI:15378"/>
        <dbReference type="ChEBI" id="CHEBI:30616"/>
        <dbReference type="ChEBI" id="CHEBI:33019"/>
        <dbReference type="ChEBI" id="CHEBI:57595"/>
        <dbReference type="ChEBI" id="CHEBI:78442"/>
        <dbReference type="ChEBI" id="CHEBI:78527"/>
        <dbReference type="ChEBI" id="CHEBI:456215"/>
        <dbReference type="EC" id="6.1.1.21"/>
    </reaction>
</comment>
<dbReference type="InterPro" id="IPR004154">
    <property type="entry name" value="Anticodon-bd"/>
</dbReference>
<keyword evidence="6 9" id="KW-0648">Protein biosynthesis</keyword>
<evidence type="ECO:0000256" key="3">
    <source>
        <dbReference type="ARBA" id="ARBA00022598"/>
    </source>
</evidence>
<dbReference type="PANTHER" id="PTHR43707">
    <property type="entry name" value="HISTIDYL-TRNA SYNTHETASE"/>
    <property type="match status" value="1"/>
</dbReference>
<dbReference type="GO" id="GO:0006427">
    <property type="term" value="P:histidyl-tRNA aminoacylation"/>
    <property type="evidence" value="ECO:0007669"/>
    <property type="project" value="UniProtKB-UniRule"/>
</dbReference>
<dbReference type="Gene3D" id="3.30.930.10">
    <property type="entry name" value="Bira Bifunctional Protein, Domain 2"/>
    <property type="match status" value="1"/>
</dbReference>
<dbReference type="Pfam" id="PF13393">
    <property type="entry name" value="tRNA-synt_His"/>
    <property type="match status" value="2"/>
</dbReference>
<keyword evidence="9" id="KW-0963">Cytoplasm</keyword>